<feature type="domain" description="HTH cro/C1-type" evidence="1">
    <location>
        <begin position="8"/>
        <end position="55"/>
    </location>
</feature>
<dbReference type="SMART" id="SM00530">
    <property type="entry name" value="HTH_XRE"/>
    <property type="match status" value="1"/>
</dbReference>
<dbReference type="InterPro" id="IPR001387">
    <property type="entry name" value="Cro/C1-type_HTH"/>
</dbReference>
<dbReference type="RefSeq" id="WP_070395068.1">
    <property type="nucleotide sequence ID" value="NZ_CP017599.1"/>
</dbReference>
<organism evidence="2 3">
    <name type="scientific">Moorena producens PAL-8-15-08-1</name>
    <dbReference type="NCBI Taxonomy" id="1458985"/>
    <lineage>
        <taxon>Bacteria</taxon>
        <taxon>Bacillati</taxon>
        <taxon>Cyanobacteriota</taxon>
        <taxon>Cyanophyceae</taxon>
        <taxon>Coleofasciculales</taxon>
        <taxon>Coleofasciculaceae</taxon>
        <taxon>Moorena</taxon>
    </lineage>
</organism>
<dbReference type="STRING" id="1458985.BJP34_27370"/>
<proteinExistence type="predicted"/>
<dbReference type="AlphaFoldDB" id="A0A1D8TYZ8"/>
<dbReference type="SUPFAM" id="SSF47413">
    <property type="entry name" value="lambda repressor-like DNA-binding domains"/>
    <property type="match status" value="1"/>
</dbReference>
<dbReference type="Gene3D" id="1.10.260.40">
    <property type="entry name" value="lambda repressor-like DNA-binding domains"/>
    <property type="match status" value="1"/>
</dbReference>
<dbReference type="CDD" id="cd00093">
    <property type="entry name" value="HTH_XRE"/>
    <property type="match status" value="1"/>
</dbReference>
<sequence length="81" mass="8968">MGKAGKALKQVLESYGISQNRVAVLMGIGRSNIYRWVNEIRDPGAEMVIQLRDALYQINPAAAEDFVKLYLGRPGQDNDSS</sequence>
<gene>
    <name evidence="2" type="ORF">BJP34_27370</name>
</gene>
<dbReference type="Pfam" id="PF01381">
    <property type="entry name" value="HTH_3"/>
    <property type="match status" value="1"/>
</dbReference>
<protein>
    <submittedName>
        <fullName evidence="2">Transcriptional regulator</fullName>
    </submittedName>
</protein>
<dbReference type="OrthoDB" id="465744at2"/>
<evidence type="ECO:0000313" key="3">
    <source>
        <dbReference type="Proteomes" id="UP000177870"/>
    </source>
</evidence>
<name>A0A1D8TYZ8_9CYAN</name>
<dbReference type="InterPro" id="IPR010982">
    <property type="entry name" value="Lambda_DNA-bd_dom_sf"/>
</dbReference>
<dbReference type="EMBL" id="CP017599">
    <property type="protein sequence ID" value="AOX02666.1"/>
    <property type="molecule type" value="Genomic_DNA"/>
</dbReference>
<evidence type="ECO:0000259" key="1">
    <source>
        <dbReference type="PROSITE" id="PS50943"/>
    </source>
</evidence>
<reference evidence="3" key="1">
    <citation type="submission" date="2016-10" db="EMBL/GenBank/DDBJ databases">
        <title>Comparative genomics uncovers the prolific and rare metabolic potential of the cyanobacterial genus Moorea.</title>
        <authorList>
            <person name="Leao T."/>
            <person name="Castelao G."/>
            <person name="Korobeynikov A."/>
            <person name="Monroe E.A."/>
            <person name="Podell S."/>
            <person name="Glukhov E."/>
            <person name="Allen E."/>
            <person name="Gerwick W.H."/>
            <person name="Gerwick L."/>
        </authorList>
    </citation>
    <scope>NUCLEOTIDE SEQUENCE [LARGE SCALE GENOMIC DNA]</scope>
    <source>
        <strain evidence="3">PAL-8-15-08-1</strain>
    </source>
</reference>
<accession>A0A1D8TYZ8</accession>
<evidence type="ECO:0000313" key="2">
    <source>
        <dbReference type="EMBL" id="AOX02666.1"/>
    </source>
</evidence>
<dbReference type="PROSITE" id="PS50943">
    <property type="entry name" value="HTH_CROC1"/>
    <property type="match status" value="1"/>
</dbReference>
<dbReference type="KEGG" id="mpro:BJP34_27370"/>
<dbReference type="GO" id="GO:0003677">
    <property type="term" value="F:DNA binding"/>
    <property type="evidence" value="ECO:0007669"/>
    <property type="project" value="InterPro"/>
</dbReference>
<dbReference type="Proteomes" id="UP000177870">
    <property type="component" value="Chromosome"/>
</dbReference>